<dbReference type="PANTHER" id="PTHR43557">
    <property type="entry name" value="APOPTOSIS-INDUCING FACTOR 1"/>
    <property type="match status" value="1"/>
</dbReference>
<evidence type="ECO:0000259" key="6">
    <source>
        <dbReference type="Pfam" id="PF14759"/>
    </source>
</evidence>
<dbReference type="InterPro" id="IPR028202">
    <property type="entry name" value="Reductase_C"/>
</dbReference>
<dbReference type="SUPFAM" id="SSF55424">
    <property type="entry name" value="FAD/NAD-linked reductases, dimerisation (C-terminal) domain"/>
    <property type="match status" value="1"/>
</dbReference>
<dbReference type="Gene3D" id="3.50.50.60">
    <property type="entry name" value="FAD/NAD(P)-binding domain"/>
    <property type="match status" value="2"/>
</dbReference>
<comment type="cofactor">
    <cofactor evidence="1">
        <name>FAD</name>
        <dbReference type="ChEBI" id="CHEBI:57692"/>
    </cofactor>
</comment>
<dbReference type="SUPFAM" id="SSF51905">
    <property type="entry name" value="FAD/NAD(P)-binding domain"/>
    <property type="match status" value="1"/>
</dbReference>
<gene>
    <name evidence="7" type="ORF">AFM11_16595</name>
</gene>
<dbReference type="EMBL" id="LGTW01000010">
    <property type="protein sequence ID" value="KWX22992.1"/>
    <property type="molecule type" value="Genomic_DNA"/>
</dbReference>
<keyword evidence="4" id="KW-0560">Oxidoreductase</keyword>
<sequence>MTDVGRIALIGGGIAAASAAQELRRQGFDGAITLLTRELDAPYHRPPITKALLSDPAHDVQFASLDWWSDHDIEVRTRSAVSALDVGAHVVTLTNKQTLDYDKALIATGAMVRRLAIEGSALPGIHYLRTPANAHKLREEAAVAERIVLVGGSFIAVEVAASMTAQGRQCTLVMQENLCLERTFGPTVGTFVDELLRRRGVEIIGRSDVAAFMGTDVLSGVRTAGGAEIPCDLAVVGVGAVPDAKLATKAGLQIGESGGVRCDSQLRTSHPDVYAAGDVCEYYSVAHGRQLRVEHERHAAAQGVTAALNMIGAGRDHAEVPYFWTDIADWARLEYVGAARHWDEEVVTGSPEDGVFTVWYLDGGRLVAALTNGRSDDLDLARSILTAGPDDKVCARTLIGQTG</sequence>
<evidence type="ECO:0000256" key="2">
    <source>
        <dbReference type="ARBA" id="ARBA00022630"/>
    </source>
</evidence>
<feature type="domain" description="Reductase C-terminal" evidence="6">
    <location>
        <begin position="322"/>
        <end position="388"/>
    </location>
</feature>
<evidence type="ECO:0008006" key="9">
    <source>
        <dbReference type="Google" id="ProtNLM"/>
    </source>
</evidence>
<dbReference type="RefSeq" id="WP_067850681.1">
    <property type="nucleotide sequence ID" value="NZ_LGTW01000010.1"/>
</dbReference>
<name>A0A132PLV0_9MYCO</name>
<dbReference type="GO" id="GO:0005737">
    <property type="term" value="C:cytoplasm"/>
    <property type="evidence" value="ECO:0007669"/>
    <property type="project" value="TreeGrafter"/>
</dbReference>
<dbReference type="Pfam" id="PF07992">
    <property type="entry name" value="Pyr_redox_2"/>
    <property type="match status" value="1"/>
</dbReference>
<dbReference type="PRINTS" id="PR00411">
    <property type="entry name" value="PNDRDTASEI"/>
</dbReference>
<dbReference type="InterPro" id="IPR050446">
    <property type="entry name" value="FAD-oxidoreductase/Apoptosis"/>
</dbReference>
<evidence type="ECO:0000256" key="1">
    <source>
        <dbReference type="ARBA" id="ARBA00001974"/>
    </source>
</evidence>
<keyword evidence="3" id="KW-0274">FAD</keyword>
<reference evidence="7 8" key="1">
    <citation type="submission" date="2015-07" db="EMBL/GenBank/DDBJ databases">
        <title>A draft genome sequence of Mycobacterium wolinskyi.</title>
        <authorList>
            <person name="de Man T.J."/>
            <person name="Perry K.A."/>
            <person name="Coulliette A.D."/>
            <person name="Jensen B."/>
            <person name="Toney N.C."/>
            <person name="Limbago B.M."/>
            <person name="Noble-Wang J."/>
        </authorList>
    </citation>
    <scope>NUCLEOTIDE SEQUENCE [LARGE SCALE GENOMIC DNA]</scope>
    <source>
        <strain evidence="7 8">CDC_01</strain>
    </source>
</reference>
<evidence type="ECO:0000259" key="5">
    <source>
        <dbReference type="Pfam" id="PF07992"/>
    </source>
</evidence>
<evidence type="ECO:0000256" key="4">
    <source>
        <dbReference type="ARBA" id="ARBA00023002"/>
    </source>
</evidence>
<keyword evidence="8" id="KW-1185">Reference proteome</keyword>
<dbReference type="InterPro" id="IPR023753">
    <property type="entry name" value="FAD/NAD-binding_dom"/>
</dbReference>
<dbReference type="Proteomes" id="UP000070612">
    <property type="component" value="Unassembled WGS sequence"/>
</dbReference>
<dbReference type="PATRIC" id="fig|59750.3.peg.668"/>
<organism evidence="7 8">
    <name type="scientific">Mycolicibacterium wolinskyi</name>
    <dbReference type="NCBI Taxonomy" id="59750"/>
    <lineage>
        <taxon>Bacteria</taxon>
        <taxon>Bacillati</taxon>
        <taxon>Actinomycetota</taxon>
        <taxon>Actinomycetes</taxon>
        <taxon>Mycobacteriales</taxon>
        <taxon>Mycobacteriaceae</taxon>
        <taxon>Mycolicibacterium</taxon>
    </lineage>
</organism>
<keyword evidence="2" id="KW-0285">Flavoprotein</keyword>
<protein>
    <recommendedName>
        <fullName evidence="9">Pyridine nucleotide-disulfide oxidoreductase</fullName>
    </recommendedName>
</protein>
<dbReference type="InterPro" id="IPR016156">
    <property type="entry name" value="FAD/NAD-linked_Rdtase_dimer_sf"/>
</dbReference>
<dbReference type="PRINTS" id="PR00368">
    <property type="entry name" value="FADPNR"/>
</dbReference>
<dbReference type="GO" id="GO:0016651">
    <property type="term" value="F:oxidoreductase activity, acting on NAD(P)H"/>
    <property type="evidence" value="ECO:0007669"/>
    <property type="project" value="TreeGrafter"/>
</dbReference>
<dbReference type="AlphaFoldDB" id="A0A132PLV0"/>
<comment type="caution">
    <text evidence="7">The sequence shown here is derived from an EMBL/GenBank/DDBJ whole genome shotgun (WGS) entry which is preliminary data.</text>
</comment>
<evidence type="ECO:0000313" key="8">
    <source>
        <dbReference type="Proteomes" id="UP000070612"/>
    </source>
</evidence>
<dbReference type="Gene3D" id="3.30.390.30">
    <property type="match status" value="1"/>
</dbReference>
<proteinExistence type="predicted"/>
<accession>A0A132PLV0</accession>
<evidence type="ECO:0000256" key="3">
    <source>
        <dbReference type="ARBA" id="ARBA00022827"/>
    </source>
</evidence>
<dbReference type="InterPro" id="IPR036188">
    <property type="entry name" value="FAD/NAD-bd_sf"/>
</dbReference>
<dbReference type="PANTHER" id="PTHR43557:SF2">
    <property type="entry name" value="RIESKE DOMAIN-CONTAINING PROTEIN-RELATED"/>
    <property type="match status" value="1"/>
</dbReference>
<feature type="domain" description="FAD/NAD(P)-binding" evidence="5">
    <location>
        <begin position="6"/>
        <end position="303"/>
    </location>
</feature>
<evidence type="ECO:0000313" key="7">
    <source>
        <dbReference type="EMBL" id="KWX22992.1"/>
    </source>
</evidence>
<dbReference type="Pfam" id="PF14759">
    <property type="entry name" value="Reductase_C"/>
    <property type="match status" value="1"/>
</dbReference>